<evidence type="ECO:0000313" key="3">
    <source>
        <dbReference type="Proteomes" id="UP000314294"/>
    </source>
</evidence>
<evidence type="ECO:0000313" key="2">
    <source>
        <dbReference type="EMBL" id="TNN38231.1"/>
    </source>
</evidence>
<dbReference type="Proteomes" id="UP000314294">
    <property type="component" value="Unassembled WGS sequence"/>
</dbReference>
<keyword evidence="3" id="KW-1185">Reference proteome</keyword>
<sequence length="91" mass="10051">MHIAAPQSLGHAPPRNTRDLSGGAAPPFHEQKKKKKKPKGLIIETTARIGRIETRASSRFPRRLRAGGERCQDIALIVQLHGISLFQHALN</sequence>
<organism evidence="2 3">
    <name type="scientific">Liparis tanakae</name>
    <name type="common">Tanaka's snailfish</name>
    <dbReference type="NCBI Taxonomy" id="230148"/>
    <lineage>
        <taxon>Eukaryota</taxon>
        <taxon>Metazoa</taxon>
        <taxon>Chordata</taxon>
        <taxon>Craniata</taxon>
        <taxon>Vertebrata</taxon>
        <taxon>Euteleostomi</taxon>
        <taxon>Actinopterygii</taxon>
        <taxon>Neopterygii</taxon>
        <taxon>Teleostei</taxon>
        <taxon>Neoteleostei</taxon>
        <taxon>Acanthomorphata</taxon>
        <taxon>Eupercaria</taxon>
        <taxon>Perciformes</taxon>
        <taxon>Cottioidei</taxon>
        <taxon>Cottales</taxon>
        <taxon>Liparidae</taxon>
        <taxon>Liparis</taxon>
    </lineage>
</organism>
<protein>
    <submittedName>
        <fullName evidence="2">Uncharacterized protein</fullName>
    </submittedName>
</protein>
<dbReference type="EMBL" id="SRLO01001392">
    <property type="protein sequence ID" value="TNN38231.1"/>
    <property type="molecule type" value="Genomic_DNA"/>
</dbReference>
<comment type="caution">
    <text evidence="2">The sequence shown here is derived from an EMBL/GenBank/DDBJ whole genome shotgun (WGS) entry which is preliminary data.</text>
</comment>
<feature type="region of interest" description="Disordered" evidence="1">
    <location>
        <begin position="1"/>
        <end position="39"/>
    </location>
</feature>
<dbReference type="AlphaFoldDB" id="A0A4Z2FBG2"/>
<accession>A0A4Z2FBG2</accession>
<evidence type="ECO:0000256" key="1">
    <source>
        <dbReference type="SAM" id="MobiDB-lite"/>
    </source>
</evidence>
<reference evidence="2 3" key="1">
    <citation type="submission" date="2019-03" db="EMBL/GenBank/DDBJ databases">
        <title>First draft genome of Liparis tanakae, snailfish: a comprehensive survey of snailfish specific genes.</title>
        <authorList>
            <person name="Kim W."/>
            <person name="Song I."/>
            <person name="Jeong J.-H."/>
            <person name="Kim D."/>
            <person name="Kim S."/>
            <person name="Ryu S."/>
            <person name="Song J.Y."/>
            <person name="Lee S.K."/>
        </authorList>
    </citation>
    <scope>NUCLEOTIDE SEQUENCE [LARGE SCALE GENOMIC DNA]</scope>
    <source>
        <tissue evidence="2">Muscle</tissue>
    </source>
</reference>
<proteinExistence type="predicted"/>
<name>A0A4Z2FBG2_9TELE</name>
<gene>
    <name evidence="2" type="ORF">EYF80_051613</name>
</gene>